<dbReference type="PRINTS" id="PR00344">
    <property type="entry name" value="BCTRLSENSOR"/>
</dbReference>
<dbReference type="Pfam" id="PF02518">
    <property type="entry name" value="HATPase_c"/>
    <property type="match status" value="1"/>
</dbReference>
<evidence type="ECO:0000256" key="12">
    <source>
        <dbReference type="SAM" id="Phobius"/>
    </source>
</evidence>
<dbReference type="CDD" id="cd00082">
    <property type="entry name" value="HisKA"/>
    <property type="match status" value="1"/>
</dbReference>
<dbReference type="PROSITE" id="PS50885">
    <property type="entry name" value="HAMP"/>
    <property type="match status" value="1"/>
</dbReference>
<dbReference type="SMART" id="SM00304">
    <property type="entry name" value="HAMP"/>
    <property type="match status" value="1"/>
</dbReference>
<evidence type="ECO:0000256" key="11">
    <source>
        <dbReference type="SAM" id="MobiDB-lite"/>
    </source>
</evidence>
<dbReference type="InterPro" id="IPR050428">
    <property type="entry name" value="TCS_sensor_his_kinase"/>
</dbReference>
<dbReference type="Proteomes" id="UP000031488">
    <property type="component" value="Unassembled WGS sequence"/>
</dbReference>
<dbReference type="InterPro" id="IPR005467">
    <property type="entry name" value="His_kinase_dom"/>
</dbReference>
<dbReference type="InterPro" id="IPR036890">
    <property type="entry name" value="HATPase_C_sf"/>
</dbReference>
<keyword evidence="10 12" id="KW-0472">Membrane</keyword>
<sequence length="503" mass="52805">MRLRRWRLQTRLIVLAGLVLLLVGTGIGAASWLSVRTSLMSDLDAQLTSMTSHARSGGPGSGPGAGPRTDSASAVDSALRFLFQPGVGDGALAVVDSGGGGEGLIAEAGLNRPRALSSDAIEALLAVDPGVSETSHESVRVPGFGAYRVVAFDDNGTTTVYGVPQGSVDAALDRTAWTTAIVVLIGVLVTAGLMAGIIHRQLRDLRDVAHTAREVADLELSAGKPELALRVPSELAVPGTEVGDVGSAVNRMLDHVGTALDERYRGTEQMRRFVADASHELRTPIATIRGWADLTRPYRDDLPAEVTTSLAKIDSGAMRMSSLVDDLLLLARLEAGRQPTKEDTVDVSSMLVELVEDAHVVNPDHSLVLDVPPEPLEVRGALDHVRRVVSIVLTNACVHTPPGTQVSVSAANVRKPVAGKTPSDVVAIRIGDDGPGIPPEIRDTVFDRFVRGDPSRTRRSGVEGGSSGLGLAIASGLVELMHGSITMSSSDDGTTFELRLPTA</sequence>
<evidence type="ECO:0000313" key="15">
    <source>
        <dbReference type="EMBL" id="KHS54272.1"/>
    </source>
</evidence>
<protein>
    <recommendedName>
        <fullName evidence="3">histidine kinase</fullName>
        <ecNumber evidence="3">2.7.13.3</ecNumber>
    </recommendedName>
</protein>
<dbReference type="Pfam" id="PF00512">
    <property type="entry name" value="HisKA"/>
    <property type="match status" value="1"/>
</dbReference>
<keyword evidence="4" id="KW-0597">Phosphoprotein</keyword>
<dbReference type="InterPro" id="IPR003594">
    <property type="entry name" value="HATPase_dom"/>
</dbReference>
<dbReference type="SUPFAM" id="SSF55874">
    <property type="entry name" value="ATPase domain of HSP90 chaperone/DNA topoisomerase II/histidine kinase"/>
    <property type="match status" value="1"/>
</dbReference>
<dbReference type="RefSeq" id="WP_039206346.1">
    <property type="nucleotide sequence ID" value="NZ_JTJZ01000008.1"/>
</dbReference>
<evidence type="ECO:0000256" key="4">
    <source>
        <dbReference type="ARBA" id="ARBA00022553"/>
    </source>
</evidence>
<dbReference type="PANTHER" id="PTHR45436">
    <property type="entry name" value="SENSOR HISTIDINE KINASE YKOH"/>
    <property type="match status" value="1"/>
</dbReference>
<feature type="transmembrane region" description="Helical" evidence="12">
    <location>
        <begin position="176"/>
        <end position="198"/>
    </location>
</feature>
<dbReference type="InterPro" id="IPR003661">
    <property type="entry name" value="HisK_dim/P_dom"/>
</dbReference>
<keyword evidence="8 12" id="KW-1133">Transmembrane helix</keyword>
<evidence type="ECO:0000256" key="7">
    <source>
        <dbReference type="ARBA" id="ARBA00022777"/>
    </source>
</evidence>
<comment type="caution">
    <text evidence="15">The sequence shown here is derived from an EMBL/GenBank/DDBJ whole genome shotgun (WGS) entry which is preliminary data.</text>
</comment>
<comment type="subcellular location">
    <subcellularLocation>
        <location evidence="2">Cell membrane</location>
    </subcellularLocation>
</comment>
<dbReference type="PROSITE" id="PS50109">
    <property type="entry name" value="HIS_KIN"/>
    <property type="match status" value="1"/>
</dbReference>
<evidence type="ECO:0000256" key="3">
    <source>
        <dbReference type="ARBA" id="ARBA00012438"/>
    </source>
</evidence>
<evidence type="ECO:0000256" key="2">
    <source>
        <dbReference type="ARBA" id="ARBA00004236"/>
    </source>
</evidence>
<evidence type="ECO:0000256" key="8">
    <source>
        <dbReference type="ARBA" id="ARBA00022989"/>
    </source>
</evidence>
<gene>
    <name evidence="15" type="ORF">AE0388_0253</name>
</gene>
<evidence type="ECO:0000259" key="14">
    <source>
        <dbReference type="PROSITE" id="PS50885"/>
    </source>
</evidence>
<evidence type="ECO:0000256" key="9">
    <source>
        <dbReference type="ARBA" id="ARBA00023012"/>
    </source>
</evidence>
<evidence type="ECO:0000259" key="13">
    <source>
        <dbReference type="PROSITE" id="PS50109"/>
    </source>
</evidence>
<dbReference type="SMART" id="SM00388">
    <property type="entry name" value="HisKA"/>
    <property type="match status" value="1"/>
</dbReference>
<dbReference type="EC" id="2.7.13.3" evidence="3"/>
<dbReference type="AlphaFoldDB" id="A0A0B9ATS1"/>
<keyword evidence="9" id="KW-0902">Two-component regulatory system</keyword>
<accession>A0A0B9ATS1</accession>
<dbReference type="Gene3D" id="1.10.287.130">
    <property type="match status" value="1"/>
</dbReference>
<evidence type="ECO:0000256" key="10">
    <source>
        <dbReference type="ARBA" id="ARBA00023136"/>
    </source>
</evidence>
<dbReference type="InterPro" id="IPR003660">
    <property type="entry name" value="HAMP_dom"/>
</dbReference>
<keyword evidence="6 12" id="KW-0812">Transmembrane</keyword>
<dbReference type="OrthoDB" id="9786919at2"/>
<dbReference type="SUPFAM" id="SSF47384">
    <property type="entry name" value="Homodimeric domain of signal transducing histidine kinase"/>
    <property type="match status" value="1"/>
</dbReference>
<keyword evidence="16" id="KW-1185">Reference proteome</keyword>
<dbReference type="SMART" id="SM00387">
    <property type="entry name" value="HATPase_c"/>
    <property type="match status" value="1"/>
</dbReference>
<dbReference type="GO" id="GO:0005886">
    <property type="term" value="C:plasma membrane"/>
    <property type="evidence" value="ECO:0007669"/>
    <property type="project" value="UniProtKB-SubCell"/>
</dbReference>
<keyword evidence="7 15" id="KW-0418">Kinase</keyword>
<dbReference type="PANTHER" id="PTHR45436:SF5">
    <property type="entry name" value="SENSOR HISTIDINE KINASE TRCS"/>
    <property type="match status" value="1"/>
</dbReference>
<reference evidence="15 16" key="1">
    <citation type="submission" date="2014-11" db="EMBL/GenBank/DDBJ databases">
        <title>Draft Genome Sequence of Brevibacterium linens AE038-8.</title>
        <authorList>
            <person name="Maizel D."/>
            <person name="Utturkar S.M."/>
            <person name="Brown S.D."/>
            <person name="Ferrero M."/>
            <person name="Rosen B.P."/>
        </authorList>
    </citation>
    <scope>NUCLEOTIDE SEQUENCE [LARGE SCALE GENOMIC DNA]</scope>
    <source>
        <strain evidence="15 16">AE038-8</strain>
    </source>
</reference>
<name>A0A0B9ATS1_BRELN</name>
<dbReference type="InterPro" id="IPR004358">
    <property type="entry name" value="Sig_transdc_His_kin-like_C"/>
</dbReference>
<evidence type="ECO:0000256" key="6">
    <source>
        <dbReference type="ARBA" id="ARBA00022692"/>
    </source>
</evidence>
<dbReference type="FunFam" id="1.10.287.130:FF:000001">
    <property type="entry name" value="Two-component sensor histidine kinase"/>
    <property type="match status" value="1"/>
</dbReference>
<feature type="domain" description="HAMP" evidence="14">
    <location>
        <begin position="199"/>
        <end position="261"/>
    </location>
</feature>
<dbReference type="EMBL" id="JTJZ01000008">
    <property type="protein sequence ID" value="KHS54272.1"/>
    <property type="molecule type" value="Genomic_DNA"/>
</dbReference>
<proteinExistence type="predicted"/>
<dbReference type="Gene3D" id="3.30.565.10">
    <property type="entry name" value="Histidine kinase-like ATPase, C-terminal domain"/>
    <property type="match status" value="1"/>
</dbReference>
<feature type="region of interest" description="Disordered" evidence="11">
    <location>
        <begin position="50"/>
        <end position="71"/>
    </location>
</feature>
<comment type="catalytic activity">
    <reaction evidence="1">
        <text>ATP + protein L-histidine = ADP + protein N-phospho-L-histidine.</text>
        <dbReference type="EC" id="2.7.13.3"/>
    </reaction>
</comment>
<dbReference type="CDD" id="cd00075">
    <property type="entry name" value="HATPase"/>
    <property type="match status" value="1"/>
</dbReference>
<keyword evidence="5" id="KW-0808">Transferase</keyword>
<evidence type="ECO:0000256" key="1">
    <source>
        <dbReference type="ARBA" id="ARBA00000085"/>
    </source>
</evidence>
<evidence type="ECO:0000256" key="5">
    <source>
        <dbReference type="ARBA" id="ARBA00022679"/>
    </source>
</evidence>
<dbReference type="PATRIC" id="fig|1703.6.peg.109"/>
<dbReference type="GO" id="GO:0000155">
    <property type="term" value="F:phosphorelay sensor kinase activity"/>
    <property type="evidence" value="ECO:0007669"/>
    <property type="project" value="InterPro"/>
</dbReference>
<feature type="domain" description="Histidine kinase" evidence="13">
    <location>
        <begin position="276"/>
        <end position="503"/>
    </location>
</feature>
<dbReference type="InterPro" id="IPR036097">
    <property type="entry name" value="HisK_dim/P_sf"/>
</dbReference>
<evidence type="ECO:0000313" key="16">
    <source>
        <dbReference type="Proteomes" id="UP000031488"/>
    </source>
</evidence>
<dbReference type="Gene3D" id="6.10.340.10">
    <property type="match status" value="1"/>
</dbReference>
<organism evidence="15 16">
    <name type="scientific">Brevibacterium linens</name>
    <dbReference type="NCBI Taxonomy" id="1703"/>
    <lineage>
        <taxon>Bacteria</taxon>
        <taxon>Bacillati</taxon>
        <taxon>Actinomycetota</taxon>
        <taxon>Actinomycetes</taxon>
        <taxon>Micrococcales</taxon>
        <taxon>Brevibacteriaceae</taxon>
        <taxon>Brevibacterium</taxon>
    </lineage>
</organism>